<dbReference type="EMBL" id="CAEZUL010000044">
    <property type="protein sequence ID" value="CAB4597604.1"/>
    <property type="molecule type" value="Genomic_DNA"/>
</dbReference>
<name>A0A6J6GEV4_9ZZZZ</name>
<reference evidence="1" key="1">
    <citation type="submission" date="2020-05" db="EMBL/GenBank/DDBJ databases">
        <authorList>
            <person name="Chiriac C."/>
            <person name="Salcher M."/>
            <person name="Ghai R."/>
            <person name="Kavagutti S V."/>
        </authorList>
    </citation>
    <scope>NUCLEOTIDE SEQUENCE</scope>
</reference>
<sequence length="259" mass="27563">MLSGFIGLLHQPTAAFAAGSGSGSATDDTITAEATLEVPPQAATDTCTWRVVTSITKTPGPSAGPITVRTRNGVRETLYAKYCNGVSTYHWISDNTAPQAASKANDKVSKLIPMLVARTAPDAAHQVVNVGTWFWVPKLMWKPISVTAYIVAGEAVIRITTTATPTNVVYSPGDGNEPVICRGPGTPWTSSNGDNDTSSCMYTYRSASHTQPSGVFKSKTSIEWKITWTSNLGARGNLGTVRLGLNSNVRVLEMQALSR</sequence>
<protein>
    <submittedName>
        <fullName evidence="1">Unannotated protein</fullName>
    </submittedName>
</protein>
<proteinExistence type="predicted"/>
<accession>A0A6J6GEV4</accession>
<gene>
    <name evidence="1" type="ORF">UFOPK1808_00544</name>
</gene>
<evidence type="ECO:0000313" key="1">
    <source>
        <dbReference type="EMBL" id="CAB4597604.1"/>
    </source>
</evidence>
<organism evidence="1">
    <name type="scientific">freshwater metagenome</name>
    <dbReference type="NCBI Taxonomy" id="449393"/>
    <lineage>
        <taxon>unclassified sequences</taxon>
        <taxon>metagenomes</taxon>
        <taxon>ecological metagenomes</taxon>
    </lineage>
</organism>
<dbReference type="AlphaFoldDB" id="A0A6J6GEV4"/>